<feature type="domain" description="ABC transporter" evidence="5">
    <location>
        <begin position="6"/>
        <end position="227"/>
    </location>
</feature>
<dbReference type="Pfam" id="PF00005">
    <property type="entry name" value="ABC_tran"/>
    <property type="match status" value="1"/>
</dbReference>
<dbReference type="SMART" id="SM00382">
    <property type="entry name" value="AAA"/>
    <property type="match status" value="1"/>
</dbReference>
<dbReference type="InterPro" id="IPR017871">
    <property type="entry name" value="ABC_transporter-like_CS"/>
</dbReference>
<keyword evidence="4 6" id="KW-0067">ATP-binding</keyword>
<dbReference type="GO" id="GO:0005524">
    <property type="term" value="F:ATP binding"/>
    <property type="evidence" value="ECO:0007669"/>
    <property type="project" value="UniProtKB-KW"/>
</dbReference>
<keyword evidence="2" id="KW-0813">Transport</keyword>
<name>A0A1H3PZP0_9FIRM</name>
<comment type="similarity">
    <text evidence="1">Belongs to the ABC transporter superfamily.</text>
</comment>
<evidence type="ECO:0000313" key="6">
    <source>
        <dbReference type="EMBL" id="SDZ06764.1"/>
    </source>
</evidence>
<evidence type="ECO:0000256" key="3">
    <source>
        <dbReference type="ARBA" id="ARBA00022741"/>
    </source>
</evidence>
<dbReference type="PROSITE" id="PS00211">
    <property type="entry name" value="ABC_TRANSPORTER_1"/>
    <property type="match status" value="1"/>
</dbReference>
<dbReference type="InterPro" id="IPR003439">
    <property type="entry name" value="ABC_transporter-like_ATP-bd"/>
</dbReference>
<evidence type="ECO:0000256" key="2">
    <source>
        <dbReference type="ARBA" id="ARBA00022448"/>
    </source>
</evidence>
<dbReference type="STRING" id="415015.SAMN05660462_01735"/>
<dbReference type="InterPro" id="IPR050153">
    <property type="entry name" value="Metal_Ion_Import_ABC"/>
</dbReference>
<dbReference type="AlphaFoldDB" id="A0A1H3PZP0"/>
<dbReference type="InterPro" id="IPR003593">
    <property type="entry name" value="AAA+_ATPase"/>
</dbReference>
<keyword evidence="7" id="KW-1185">Reference proteome</keyword>
<evidence type="ECO:0000259" key="5">
    <source>
        <dbReference type="PROSITE" id="PS50893"/>
    </source>
</evidence>
<dbReference type="OrthoDB" id="9806726at2"/>
<dbReference type="PANTHER" id="PTHR42734">
    <property type="entry name" value="METAL TRANSPORT SYSTEM ATP-BINDING PROTEIN TM_0124-RELATED"/>
    <property type="match status" value="1"/>
</dbReference>
<accession>A0A1H3PZP0</accession>
<evidence type="ECO:0000313" key="7">
    <source>
        <dbReference type="Proteomes" id="UP000198625"/>
    </source>
</evidence>
<dbReference type="InterPro" id="IPR027417">
    <property type="entry name" value="P-loop_NTPase"/>
</dbReference>
<dbReference type="PANTHER" id="PTHR42734:SF17">
    <property type="entry name" value="METAL TRANSPORT SYSTEM ATP-BINDING PROTEIN TM_0124-RELATED"/>
    <property type="match status" value="1"/>
</dbReference>
<proteinExistence type="inferred from homology"/>
<dbReference type="PROSITE" id="PS50893">
    <property type="entry name" value="ABC_TRANSPORTER_2"/>
    <property type="match status" value="1"/>
</dbReference>
<sequence>MKEAIISVDSLSFGYDSNLVLDNVSFDIERGDYIGIIGANGSAKSTLLKLILGLLKPNKGSVEIFGHNIEGFKDWNRVGYLPQNVKDFNTRFPATVEEIVGCSQYSQMGVLKILNRSIKNSTLSALKAVNMEDFKDSLIGNLSGGQQQRVFLARLLANSSEIIIMDEPLIGIDAESQDIFFQIIDRLNKTLGITIVIVLHDMDILKDKANKIFHLGNRKIKIDNIKI</sequence>
<dbReference type="GO" id="GO:0016887">
    <property type="term" value="F:ATP hydrolysis activity"/>
    <property type="evidence" value="ECO:0007669"/>
    <property type="project" value="InterPro"/>
</dbReference>
<dbReference type="RefSeq" id="WP_091729946.1">
    <property type="nucleotide sequence ID" value="NZ_FNQE01000017.1"/>
</dbReference>
<dbReference type="SUPFAM" id="SSF52540">
    <property type="entry name" value="P-loop containing nucleoside triphosphate hydrolases"/>
    <property type="match status" value="1"/>
</dbReference>
<evidence type="ECO:0000256" key="1">
    <source>
        <dbReference type="ARBA" id="ARBA00005417"/>
    </source>
</evidence>
<dbReference type="Gene3D" id="3.40.50.300">
    <property type="entry name" value="P-loop containing nucleotide triphosphate hydrolases"/>
    <property type="match status" value="1"/>
</dbReference>
<reference evidence="6 7" key="1">
    <citation type="submission" date="2016-10" db="EMBL/GenBank/DDBJ databases">
        <authorList>
            <person name="de Groot N.N."/>
        </authorList>
    </citation>
    <scope>NUCLEOTIDE SEQUENCE [LARGE SCALE GENOMIC DNA]</scope>
    <source>
        <strain evidence="6 7">DSM 21650</strain>
    </source>
</reference>
<dbReference type="EMBL" id="FNQE01000017">
    <property type="protein sequence ID" value="SDZ06764.1"/>
    <property type="molecule type" value="Genomic_DNA"/>
</dbReference>
<keyword evidence="3" id="KW-0547">Nucleotide-binding</keyword>
<protein>
    <submittedName>
        <fullName evidence="6">Zinc transport system ATP-binding protein</fullName>
    </submittedName>
</protein>
<evidence type="ECO:0000256" key="4">
    <source>
        <dbReference type="ARBA" id="ARBA00022840"/>
    </source>
</evidence>
<organism evidence="6 7">
    <name type="scientific">Proteiniborus ethanoligenes</name>
    <dbReference type="NCBI Taxonomy" id="415015"/>
    <lineage>
        <taxon>Bacteria</taxon>
        <taxon>Bacillati</taxon>
        <taxon>Bacillota</taxon>
        <taxon>Clostridia</taxon>
        <taxon>Eubacteriales</taxon>
        <taxon>Proteiniborus</taxon>
    </lineage>
</organism>
<gene>
    <name evidence="6" type="ORF">SAMN05660462_01735</name>
</gene>
<dbReference type="Proteomes" id="UP000198625">
    <property type="component" value="Unassembled WGS sequence"/>
</dbReference>